<gene>
    <name evidence="3" type="ORF">Thini_0182</name>
</gene>
<dbReference type="Proteomes" id="UP000005317">
    <property type="component" value="Unassembled WGS sequence"/>
</dbReference>
<reference evidence="4" key="1">
    <citation type="journal article" date="2011" name="Stand. Genomic Sci.">
        <title>Genome sequence of the filamentous, gliding Thiothrix nivea neotype strain (JP2(T)).</title>
        <authorList>
            <person name="Lapidus A."/>
            <person name="Nolan M."/>
            <person name="Lucas S."/>
            <person name="Glavina Del Rio T."/>
            <person name="Tice H."/>
            <person name="Cheng J.F."/>
            <person name="Tapia R."/>
            <person name="Han C."/>
            <person name="Goodwin L."/>
            <person name="Pitluck S."/>
            <person name="Liolios K."/>
            <person name="Pagani I."/>
            <person name="Ivanova N."/>
            <person name="Huntemann M."/>
            <person name="Mavromatis K."/>
            <person name="Mikhailova N."/>
            <person name="Pati A."/>
            <person name="Chen A."/>
            <person name="Palaniappan K."/>
            <person name="Land M."/>
            <person name="Brambilla E.M."/>
            <person name="Rohde M."/>
            <person name="Abt B."/>
            <person name="Verbarg S."/>
            <person name="Goker M."/>
            <person name="Bristow J."/>
            <person name="Eisen J.A."/>
            <person name="Markowitz V."/>
            <person name="Hugenholtz P."/>
            <person name="Kyrpides N.C."/>
            <person name="Klenk H.P."/>
            <person name="Woyke T."/>
        </authorList>
    </citation>
    <scope>NUCLEOTIDE SEQUENCE [LARGE SCALE GENOMIC DNA]</scope>
    <source>
        <strain evidence="4">ATCC 35100 / DSM 5205 / JP2</strain>
    </source>
</reference>
<dbReference type="GO" id="GO:0007165">
    <property type="term" value="P:signal transduction"/>
    <property type="evidence" value="ECO:0007669"/>
    <property type="project" value="InterPro"/>
</dbReference>
<organism evidence="3 4">
    <name type="scientific">Thiothrix nivea (strain ATCC 35100 / DSM 5205 / JP2)</name>
    <dbReference type="NCBI Taxonomy" id="870187"/>
    <lineage>
        <taxon>Bacteria</taxon>
        <taxon>Pseudomonadati</taxon>
        <taxon>Pseudomonadota</taxon>
        <taxon>Gammaproteobacteria</taxon>
        <taxon>Thiotrichales</taxon>
        <taxon>Thiotrichaceae</taxon>
        <taxon>Thiothrix</taxon>
    </lineage>
</organism>
<name>A0A656H8X4_THINJ</name>
<feature type="signal peptide" evidence="1">
    <location>
        <begin position="1"/>
        <end position="27"/>
    </location>
</feature>
<keyword evidence="4" id="KW-1185">Reference proteome</keyword>
<accession>A0A656H8X4</accession>
<evidence type="ECO:0000256" key="1">
    <source>
        <dbReference type="SAM" id="SignalP"/>
    </source>
</evidence>
<evidence type="ECO:0000259" key="2">
    <source>
        <dbReference type="PROSITE" id="PS50104"/>
    </source>
</evidence>
<dbReference type="Pfam" id="PF13676">
    <property type="entry name" value="TIR_2"/>
    <property type="match status" value="1"/>
</dbReference>
<feature type="chain" id="PRO_5024856838" description="TIR domain-containing protein" evidence="1">
    <location>
        <begin position="28"/>
        <end position="396"/>
    </location>
</feature>
<keyword evidence="1" id="KW-0732">Signal</keyword>
<protein>
    <recommendedName>
        <fullName evidence="2">TIR domain-containing protein</fullName>
    </recommendedName>
</protein>
<dbReference type="AlphaFoldDB" id="A0A656H8X4"/>
<dbReference type="InterPro" id="IPR035897">
    <property type="entry name" value="Toll_tir_struct_dom_sf"/>
</dbReference>
<dbReference type="EMBL" id="JH651384">
    <property type="protein sequence ID" value="EIJ32848.1"/>
    <property type="molecule type" value="Genomic_DNA"/>
</dbReference>
<evidence type="ECO:0000313" key="4">
    <source>
        <dbReference type="Proteomes" id="UP000005317"/>
    </source>
</evidence>
<evidence type="ECO:0000313" key="3">
    <source>
        <dbReference type="EMBL" id="EIJ32848.1"/>
    </source>
</evidence>
<feature type="domain" description="TIR" evidence="2">
    <location>
        <begin position="246"/>
        <end position="393"/>
    </location>
</feature>
<dbReference type="RefSeq" id="WP_002706812.1">
    <property type="nucleotide sequence ID" value="NZ_JH651384.1"/>
</dbReference>
<dbReference type="SUPFAM" id="SSF52200">
    <property type="entry name" value="Toll/Interleukin receptor TIR domain"/>
    <property type="match status" value="1"/>
</dbReference>
<sequence precursor="true">MFKTYFFRYCSIICLAVALGLLLPACGNRPETAPAPEEAPVVYSMQEAPPAEDALGEEAPAMLAPAPPPVAAEKIMLEPEFGNILFNPPTEMTRDKTERIEVRISREALDDAGLIGRGEVIRDTVRVSNLMSVALYGDKFQVASITDEKQLVEPTGYTEWSFDVTPLVVAKGQILTLKVSIHLPSGVKNKLVYSRPISIDVDGKSAILKWLVENWKLLVLLAFVAALVSYLVRNLQKAKKPYKRSGNEAVFISYRRDDSSGYTLAIYEQLKKALGDDAVFMDLDDIPHGEDFVEHIEKVLAKANTLLVMIGERWVNAANAKGRRLDDPGDFVRLEVAKALHRNIRVIPVLLKNAQMPGVDELPEDLHKLTRKNGIRIHDDQFEASVQRLLEAIAAQ</sequence>
<dbReference type="InterPro" id="IPR000157">
    <property type="entry name" value="TIR_dom"/>
</dbReference>
<dbReference type="PROSITE" id="PS50104">
    <property type="entry name" value="TIR"/>
    <property type="match status" value="1"/>
</dbReference>
<proteinExistence type="predicted"/>
<dbReference type="Gene3D" id="3.40.50.10140">
    <property type="entry name" value="Toll/interleukin-1 receptor homology (TIR) domain"/>
    <property type="match status" value="1"/>
</dbReference>